<gene>
    <name evidence="6" type="ORF">MPL3356_70319</name>
</gene>
<evidence type="ECO:0000256" key="2">
    <source>
        <dbReference type="ARBA" id="ARBA00022525"/>
    </source>
</evidence>
<keyword evidence="7" id="KW-1185">Reference proteome</keyword>
<dbReference type="Pfam" id="PF17210">
    <property type="entry name" value="SdrD_B"/>
    <property type="match status" value="1"/>
</dbReference>
<dbReference type="InterPro" id="IPR013783">
    <property type="entry name" value="Ig-like_fold"/>
</dbReference>
<dbReference type="GO" id="GO:0005576">
    <property type="term" value="C:extracellular region"/>
    <property type="evidence" value="ECO:0007669"/>
    <property type="project" value="UniProtKB-SubCell"/>
</dbReference>
<feature type="chain" id="PRO_5001854963" description="SD-repeat containing protein B domain-containing protein" evidence="4">
    <location>
        <begin position="29"/>
        <end position="390"/>
    </location>
</feature>
<dbReference type="SUPFAM" id="SSF117074">
    <property type="entry name" value="Hypothetical protein PA1324"/>
    <property type="match status" value="1"/>
</dbReference>
<protein>
    <recommendedName>
        <fullName evidence="5">SD-repeat containing protein B domain-containing protein</fullName>
    </recommendedName>
</protein>
<organism evidence="6 7">
    <name type="scientific">Mesorhizobium plurifarium</name>
    <dbReference type="NCBI Taxonomy" id="69974"/>
    <lineage>
        <taxon>Bacteria</taxon>
        <taxon>Pseudomonadati</taxon>
        <taxon>Pseudomonadota</taxon>
        <taxon>Alphaproteobacteria</taxon>
        <taxon>Hyphomicrobiales</taxon>
        <taxon>Phyllobacteriaceae</taxon>
        <taxon>Mesorhizobium</taxon>
    </lineage>
</organism>
<dbReference type="EMBL" id="CCMZ01000067">
    <property type="protein sequence ID" value="CDX27882.1"/>
    <property type="molecule type" value="Genomic_DNA"/>
</dbReference>
<evidence type="ECO:0000313" key="6">
    <source>
        <dbReference type="EMBL" id="CDX27882.1"/>
    </source>
</evidence>
<evidence type="ECO:0000259" key="5">
    <source>
        <dbReference type="Pfam" id="PF17210"/>
    </source>
</evidence>
<evidence type="ECO:0000256" key="4">
    <source>
        <dbReference type="SAM" id="SignalP"/>
    </source>
</evidence>
<dbReference type="AlphaFoldDB" id="A0A090ECL5"/>
<feature type="domain" description="SD-repeat containing protein B" evidence="5">
    <location>
        <begin position="53"/>
        <end position="137"/>
    </location>
</feature>
<evidence type="ECO:0000256" key="3">
    <source>
        <dbReference type="ARBA" id="ARBA00022729"/>
    </source>
</evidence>
<proteinExistence type="predicted"/>
<dbReference type="Proteomes" id="UP000045285">
    <property type="component" value="Unassembled WGS sequence"/>
</dbReference>
<feature type="signal peptide" evidence="4">
    <location>
        <begin position="1"/>
        <end position="28"/>
    </location>
</feature>
<keyword evidence="3 4" id="KW-0732">Signal</keyword>
<evidence type="ECO:0000313" key="7">
    <source>
        <dbReference type="Proteomes" id="UP000045285"/>
    </source>
</evidence>
<sequence length="390" mass="41515">MRRGLLFSGAVAVAVAMSLAMDCSVAHAGGAEDYYPKRVWGSFEGGQMNTSLLVFRDLNRNGVYDLGDRPMSRVAVELDKPNGSTIMRLTNVDGFANFRMSVSQRDFEVVDPGHYAFRVVPPPGYTVTTGNASHESDYVVSPGSPGDMIARTTTHPVGLAADLTMGGAAAAGSRVSLTGPDGVTSAAKVGLDGRFSAAVTPGEWLVDFSAGGATERRHVVVGSAPVILSAFSGLGRSAEAPLPNQHVVGFDDLMTSPGVFEIPSGYGGLNWYNLVAMHQSFTAGPGYVNTTMSGEFIAYNSSGHPAQVFSDKPFDFTGAYFGAGWDDAEGETLILKAWRGDEPAYEDQLALSANGLVYFAADYSRITRLEIRTLHYWQAAIDDFAYRTGP</sequence>
<dbReference type="STRING" id="69974.MPLDJ20_110340"/>
<comment type="subcellular location">
    <subcellularLocation>
        <location evidence="1">Secreted</location>
    </subcellularLocation>
</comment>
<accession>A0A090ECL5</accession>
<name>A0A090ECL5_MESPL</name>
<evidence type="ECO:0000256" key="1">
    <source>
        <dbReference type="ARBA" id="ARBA00004613"/>
    </source>
</evidence>
<dbReference type="Gene3D" id="2.60.40.10">
    <property type="entry name" value="Immunoglobulins"/>
    <property type="match status" value="1"/>
</dbReference>
<keyword evidence="2" id="KW-0964">Secreted</keyword>
<reference evidence="7" key="1">
    <citation type="submission" date="2014-08" db="EMBL/GenBank/DDBJ databases">
        <authorList>
            <person name="Moulin L."/>
        </authorList>
    </citation>
    <scope>NUCLEOTIDE SEQUENCE [LARGE SCALE GENOMIC DNA]</scope>
</reference>
<dbReference type="InterPro" id="IPR033764">
    <property type="entry name" value="Sdr_B"/>
</dbReference>